<comment type="caution">
    <text evidence="1">The sequence shown here is derived from an EMBL/GenBank/DDBJ whole genome shotgun (WGS) entry which is preliminary data.</text>
</comment>
<dbReference type="EMBL" id="LCMI01000007">
    <property type="protein sequence ID" value="KKU32853.1"/>
    <property type="molecule type" value="Genomic_DNA"/>
</dbReference>
<evidence type="ECO:0000313" key="2">
    <source>
        <dbReference type="Proteomes" id="UP000034794"/>
    </source>
</evidence>
<dbReference type="AlphaFoldDB" id="A0A0G1RSC2"/>
<sequence>MEQSSADTELKKTDSKAEDVIAKSHFAGNFSEIGDSVDPNKDLFMISLDSIADKIKFLPILPRGYGIAGGTARSALLELLGEDAPRAIDLDVEAIGELMPDFSKREELANIFQQNGRVEPISDQGSLINYFSSRDFTINEVFIYGNNLYFSRRAIQDMENKIIRPTESETGYDNFPPSDDVVDWGSVKPKLLVKALLLQIEFIKQFGDGSIQDAERWRWSFNDIPAFNIALGLDKATKKKVGLEFMKRLFELGTIDKRDIPEGLTPEGIRRLAGLTKHWMIRDGDERDFQFSDDYFDQEYPEGWESADDKKFEEIYTQAVSRAVKIKNVDQEELQY</sequence>
<gene>
    <name evidence="1" type="ORF">UX47_C0007G0097</name>
</gene>
<evidence type="ECO:0000313" key="1">
    <source>
        <dbReference type="EMBL" id="KKU32853.1"/>
    </source>
</evidence>
<accession>A0A0G1RSC2</accession>
<proteinExistence type="predicted"/>
<reference evidence="1 2" key="1">
    <citation type="journal article" date="2015" name="Nature">
        <title>rRNA introns, odd ribosomes, and small enigmatic genomes across a large radiation of phyla.</title>
        <authorList>
            <person name="Brown C.T."/>
            <person name="Hug L.A."/>
            <person name="Thomas B.C."/>
            <person name="Sharon I."/>
            <person name="Castelle C.J."/>
            <person name="Singh A."/>
            <person name="Wilkins M.J."/>
            <person name="Williams K.H."/>
            <person name="Banfield J.F."/>
        </authorList>
    </citation>
    <scope>NUCLEOTIDE SEQUENCE [LARGE SCALE GENOMIC DNA]</scope>
</reference>
<dbReference type="Proteomes" id="UP000034794">
    <property type="component" value="Unassembled WGS sequence"/>
</dbReference>
<protein>
    <submittedName>
        <fullName evidence="1">Uncharacterized protein</fullName>
    </submittedName>
</protein>
<organism evidence="1 2">
    <name type="scientific">Candidatus Collierbacteria bacterium GW2011_GWA2_46_26</name>
    <dbReference type="NCBI Taxonomy" id="1618381"/>
    <lineage>
        <taxon>Bacteria</taxon>
        <taxon>Candidatus Collieribacteriota</taxon>
    </lineage>
</organism>
<name>A0A0G1RSC2_9BACT</name>